<comment type="subcellular location">
    <subcellularLocation>
        <location evidence="1">Mitochondrion inner membrane</location>
        <topology evidence="1">Multi-pass membrane protein</topology>
    </subcellularLocation>
</comment>
<evidence type="ECO:0000313" key="14">
    <source>
        <dbReference type="Proteomes" id="UP000677054"/>
    </source>
</evidence>
<feature type="repeat" description="Solcar" evidence="10">
    <location>
        <begin position="94"/>
        <end position="178"/>
    </location>
</feature>
<keyword evidence="8" id="KW-0496">Mitochondrion</keyword>
<dbReference type="SUPFAM" id="SSF103506">
    <property type="entry name" value="Mitochondrial carrier"/>
    <property type="match status" value="1"/>
</dbReference>
<dbReference type="PROSITE" id="PS50920">
    <property type="entry name" value="SOLCAR"/>
    <property type="match status" value="2"/>
</dbReference>
<dbReference type="Gene3D" id="1.50.40.10">
    <property type="entry name" value="Mitochondrial carrier domain"/>
    <property type="match status" value="1"/>
</dbReference>
<gene>
    <name evidence="13" type="ORF">DSTB1V02_LOCUS12960</name>
</gene>
<accession>A0A7R9AFC3</accession>
<keyword evidence="14" id="KW-1185">Reference proteome</keyword>
<dbReference type="Pfam" id="PF00153">
    <property type="entry name" value="Mito_carr"/>
    <property type="match status" value="2"/>
</dbReference>
<evidence type="ECO:0000256" key="7">
    <source>
        <dbReference type="ARBA" id="ARBA00022989"/>
    </source>
</evidence>
<evidence type="ECO:0000256" key="11">
    <source>
        <dbReference type="RuleBase" id="RU000488"/>
    </source>
</evidence>
<keyword evidence="3 11" id="KW-0813">Transport</keyword>
<evidence type="ECO:0000313" key="13">
    <source>
        <dbReference type="EMBL" id="CAD7253210.1"/>
    </source>
</evidence>
<name>A0A7R9AFC3_9CRUS</name>
<dbReference type="InterPro" id="IPR023395">
    <property type="entry name" value="MCP_dom_sf"/>
</dbReference>
<dbReference type="AlphaFoldDB" id="A0A7R9AFC3"/>
<dbReference type="InterPro" id="IPR002067">
    <property type="entry name" value="MCP"/>
</dbReference>
<evidence type="ECO:0000256" key="8">
    <source>
        <dbReference type="ARBA" id="ARBA00023128"/>
    </source>
</evidence>
<dbReference type="EMBL" id="LR904978">
    <property type="protein sequence ID" value="CAD7253210.1"/>
    <property type="molecule type" value="Genomic_DNA"/>
</dbReference>
<dbReference type="Proteomes" id="UP000677054">
    <property type="component" value="Unassembled WGS sequence"/>
</dbReference>
<evidence type="ECO:0000256" key="12">
    <source>
        <dbReference type="SAM" id="MobiDB-lite"/>
    </source>
</evidence>
<proteinExistence type="inferred from homology"/>
<dbReference type="PANTHER" id="PTHR45829:SF4">
    <property type="entry name" value="MITOCHONDRIAL CARRIER PROTEIN RIM2"/>
    <property type="match status" value="1"/>
</dbReference>
<evidence type="ECO:0000256" key="5">
    <source>
        <dbReference type="ARBA" id="ARBA00022737"/>
    </source>
</evidence>
<keyword evidence="9 10" id="KW-0472">Membrane</keyword>
<dbReference type="GO" id="GO:1990519">
    <property type="term" value="P:pyrimidine nucleotide import into mitochondrion"/>
    <property type="evidence" value="ECO:0007669"/>
    <property type="project" value="TreeGrafter"/>
</dbReference>
<keyword evidence="4 10" id="KW-0812">Transmembrane</keyword>
<feature type="compositionally biased region" description="Polar residues" evidence="12">
    <location>
        <begin position="201"/>
        <end position="222"/>
    </location>
</feature>
<reference evidence="13" key="1">
    <citation type="submission" date="2020-11" db="EMBL/GenBank/DDBJ databases">
        <authorList>
            <person name="Tran Van P."/>
        </authorList>
    </citation>
    <scope>NUCLEOTIDE SEQUENCE</scope>
</reference>
<evidence type="ECO:0000256" key="9">
    <source>
        <dbReference type="ARBA" id="ARBA00023136"/>
    </source>
</evidence>
<dbReference type="GO" id="GO:0005743">
    <property type="term" value="C:mitochondrial inner membrane"/>
    <property type="evidence" value="ECO:0007669"/>
    <property type="project" value="UniProtKB-SubCell"/>
</dbReference>
<dbReference type="InterPro" id="IPR018108">
    <property type="entry name" value="MCP_transmembrane"/>
</dbReference>
<evidence type="ECO:0000256" key="2">
    <source>
        <dbReference type="ARBA" id="ARBA00006375"/>
    </source>
</evidence>
<evidence type="ECO:0000256" key="10">
    <source>
        <dbReference type="PROSITE-ProRule" id="PRU00282"/>
    </source>
</evidence>
<evidence type="ECO:0000256" key="4">
    <source>
        <dbReference type="ARBA" id="ARBA00022692"/>
    </source>
</evidence>
<evidence type="ECO:0000256" key="6">
    <source>
        <dbReference type="ARBA" id="ARBA00022792"/>
    </source>
</evidence>
<dbReference type="GO" id="GO:0015218">
    <property type="term" value="F:pyrimidine nucleotide transmembrane transporter activity"/>
    <property type="evidence" value="ECO:0007669"/>
    <property type="project" value="InterPro"/>
</dbReference>
<protein>
    <recommendedName>
        <fullName evidence="15">Solute carrier family 25 member 36</fullName>
    </recommendedName>
</protein>
<dbReference type="FunFam" id="1.50.40.10:FF:000028">
    <property type="entry name" value="Solute carrier family 25 member 33"/>
    <property type="match status" value="1"/>
</dbReference>
<sequence length="222" mass="25831">MKCFVACTATNPIWFVKTRLQLDQRKPGFKSYSALQCIRDIYQRHGIQGFYKGMTASYYGIAETVIHFVIYEAIKAKLQQRKHRSYDDDTKTYWDFLEFMMAGATSKTFASIIAYPHEVARTRLREEGMKYRSFWQTLGLVLREEGFRALYRGLCTQLVRQIPNTAIMMSSYEATVYLLTRYLSPKDSSFYESEEPEQWEWQGNPTEESPLPTDSASKSGFG</sequence>
<keyword evidence="6" id="KW-0999">Mitochondrion inner membrane</keyword>
<dbReference type="OrthoDB" id="269120at2759"/>
<evidence type="ECO:0000256" key="1">
    <source>
        <dbReference type="ARBA" id="ARBA00004448"/>
    </source>
</evidence>
<dbReference type="EMBL" id="CAJPEV010005461">
    <property type="protein sequence ID" value="CAG0903180.1"/>
    <property type="molecule type" value="Genomic_DNA"/>
</dbReference>
<dbReference type="InterPro" id="IPR049562">
    <property type="entry name" value="SLC25A33/36-like"/>
</dbReference>
<organism evidence="13">
    <name type="scientific">Darwinula stevensoni</name>
    <dbReference type="NCBI Taxonomy" id="69355"/>
    <lineage>
        <taxon>Eukaryota</taxon>
        <taxon>Metazoa</taxon>
        <taxon>Ecdysozoa</taxon>
        <taxon>Arthropoda</taxon>
        <taxon>Crustacea</taxon>
        <taxon>Oligostraca</taxon>
        <taxon>Ostracoda</taxon>
        <taxon>Podocopa</taxon>
        <taxon>Podocopida</taxon>
        <taxon>Darwinulocopina</taxon>
        <taxon>Darwinuloidea</taxon>
        <taxon>Darwinulidae</taxon>
        <taxon>Darwinula</taxon>
    </lineage>
</organism>
<keyword evidence="5" id="KW-0677">Repeat</keyword>
<comment type="similarity">
    <text evidence="2 11">Belongs to the mitochondrial carrier (TC 2.A.29) family.</text>
</comment>
<dbReference type="PANTHER" id="PTHR45829">
    <property type="entry name" value="MITOCHONDRIAL CARRIER PROTEIN RIM2"/>
    <property type="match status" value="1"/>
</dbReference>
<keyword evidence="7" id="KW-1133">Transmembrane helix</keyword>
<evidence type="ECO:0000256" key="3">
    <source>
        <dbReference type="ARBA" id="ARBA00022448"/>
    </source>
</evidence>
<feature type="repeat" description="Solcar" evidence="10">
    <location>
        <begin position="1"/>
        <end position="77"/>
    </location>
</feature>
<feature type="region of interest" description="Disordered" evidence="12">
    <location>
        <begin position="193"/>
        <end position="222"/>
    </location>
</feature>
<evidence type="ECO:0008006" key="15">
    <source>
        <dbReference type="Google" id="ProtNLM"/>
    </source>
</evidence>
<dbReference type="PRINTS" id="PR00926">
    <property type="entry name" value="MITOCARRIER"/>
</dbReference>